<dbReference type="GO" id="GO:0006412">
    <property type="term" value="P:translation"/>
    <property type="evidence" value="ECO:0007669"/>
    <property type="project" value="UniProtKB-UniRule"/>
</dbReference>
<accession>A0A7X1E3F8</accession>
<comment type="similarity">
    <text evidence="1 2">Belongs to the polypeptide deformylase family.</text>
</comment>
<dbReference type="InterPro" id="IPR023635">
    <property type="entry name" value="Peptide_deformylase"/>
</dbReference>
<dbReference type="NCBIfam" id="TIGR00079">
    <property type="entry name" value="pept_deformyl"/>
    <property type="match status" value="1"/>
</dbReference>
<evidence type="ECO:0000313" key="4">
    <source>
        <dbReference type="Proteomes" id="UP000525652"/>
    </source>
</evidence>
<feature type="binding site" evidence="2">
    <location>
        <position position="109"/>
    </location>
    <ligand>
        <name>Fe cation</name>
        <dbReference type="ChEBI" id="CHEBI:24875"/>
    </ligand>
</feature>
<dbReference type="Proteomes" id="UP000525652">
    <property type="component" value="Unassembled WGS sequence"/>
</dbReference>
<protein>
    <recommendedName>
        <fullName evidence="2">Peptide deformylase</fullName>
        <shortName evidence="2">PDF</shortName>
        <ecNumber evidence="2">3.5.1.88</ecNumber>
    </recommendedName>
    <alternativeName>
        <fullName evidence="2">Polypeptide deformylase</fullName>
    </alternativeName>
</protein>
<evidence type="ECO:0000256" key="2">
    <source>
        <dbReference type="HAMAP-Rule" id="MF_00163"/>
    </source>
</evidence>
<dbReference type="GO" id="GO:0042586">
    <property type="term" value="F:peptide deformylase activity"/>
    <property type="evidence" value="ECO:0007669"/>
    <property type="project" value="UniProtKB-UniRule"/>
</dbReference>
<gene>
    <name evidence="2 3" type="primary">def</name>
    <name evidence="3" type="ORF">H5P30_06605</name>
</gene>
<feature type="active site" evidence="2">
    <location>
        <position position="152"/>
    </location>
</feature>
<dbReference type="CDD" id="cd00487">
    <property type="entry name" value="Pep_deformylase"/>
    <property type="match status" value="1"/>
</dbReference>
<reference evidence="3 4" key="1">
    <citation type="submission" date="2020-07" db="EMBL/GenBank/DDBJ databases">
        <authorList>
            <person name="Feng X."/>
        </authorList>
    </citation>
    <scope>NUCLEOTIDE SEQUENCE [LARGE SCALE GENOMIC DNA]</scope>
    <source>
        <strain evidence="3 4">JCM14086</strain>
    </source>
</reference>
<comment type="catalytic activity">
    <reaction evidence="2">
        <text>N-terminal N-formyl-L-methionyl-[peptide] + H2O = N-terminal L-methionyl-[peptide] + formate</text>
        <dbReference type="Rhea" id="RHEA:24420"/>
        <dbReference type="Rhea" id="RHEA-COMP:10639"/>
        <dbReference type="Rhea" id="RHEA-COMP:10640"/>
        <dbReference type="ChEBI" id="CHEBI:15377"/>
        <dbReference type="ChEBI" id="CHEBI:15740"/>
        <dbReference type="ChEBI" id="CHEBI:49298"/>
        <dbReference type="ChEBI" id="CHEBI:64731"/>
        <dbReference type="EC" id="3.5.1.88"/>
    </reaction>
</comment>
<sequence>MGLRVTQYGEGVLHEKGEKITQFDGELKALAEEMLETMHKHEGIGLAAQQIGKAIRLCVVELGEAAHDTGEAVLDGRRIPPAILMPLVLVNPRIELPTPVEMEVMEEGCLSFRQVRGNVTRPIVIEVFYQDLEGVEHHLVCEGLLSRCIQHEVDHLNGILFIDRMEKADFARIRSKVRKLKRLGQADDPLRANS</sequence>
<dbReference type="NCBIfam" id="NF001159">
    <property type="entry name" value="PRK00150.1-3"/>
    <property type="match status" value="1"/>
</dbReference>
<dbReference type="PANTHER" id="PTHR10458:SF22">
    <property type="entry name" value="PEPTIDE DEFORMYLASE"/>
    <property type="match status" value="1"/>
</dbReference>
<dbReference type="PRINTS" id="PR01576">
    <property type="entry name" value="PDEFORMYLASE"/>
</dbReference>
<dbReference type="GO" id="GO:0046872">
    <property type="term" value="F:metal ion binding"/>
    <property type="evidence" value="ECO:0007669"/>
    <property type="project" value="UniProtKB-KW"/>
</dbReference>
<comment type="caution">
    <text evidence="3">The sequence shown here is derived from an EMBL/GenBank/DDBJ whole genome shotgun (WGS) entry which is preliminary data.</text>
</comment>
<dbReference type="SUPFAM" id="SSF56420">
    <property type="entry name" value="Peptide deformylase"/>
    <property type="match status" value="1"/>
</dbReference>
<dbReference type="Gene3D" id="3.90.45.10">
    <property type="entry name" value="Peptide deformylase"/>
    <property type="match status" value="1"/>
</dbReference>
<keyword evidence="2 3" id="KW-0378">Hydrolase</keyword>
<keyword evidence="4" id="KW-1185">Reference proteome</keyword>
<dbReference type="InterPro" id="IPR036821">
    <property type="entry name" value="Peptide_deformylase_sf"/>
</dbReference>
<evidence type="ECO:0000256" key="1">
    <source>
        <dbReference type="ARBA" id="ARBA00010759"/>
    </source>
</evidence>
<dbReference type="PANTHER" id="PTHR10458">
    <property type="entry name" value="PEPTIDE DEFORMYLASE"/>
    <property type="match status" value="1"/>
</dbReference>
<evidence type="ECO:0000313" key="3">
    <source>
        <dbReference type="EMBL" id="MBC2601445.1"/>
    </source>
</evidence>
<dbReference type="EMBL" id="JACHVA010000053">
    <property type="protein sequence ID" value="MBC2601445.1"/>
    <property type="molecule type" value="Genomic_DNA"/>
</dbReference>
<dbReference type="AlphaFoldDB" id="A0A7X1E3F8"/>
<proteinExistence type="inferred from homology"/>
<organism evidence="3 4">
    <name type="scientific">Puniceicoccus vermicola</name>
    <dbReference type="NCBI Taxonomy" id="388746"/>
    <lineage>
        <taxon>Bacteria</taxon>
        <taxon>Pseudomonadati</taxon>
        <taxon>Verrucomicrobiota</taxon>
        <taxon>Opitutia</taxon>
        <taxon>Puniceicoccales</taxon>
        <taxon>Puniceicoccaceae</taxon>
        <taxon>Puniceicoccus</taxon>
    </lineage>
</organism>
<feature type="binding site" evidence="2">
    <location>
        <position position="151"/>
    </location>
    <ligand>
        <name>Fe cation</name>
        <dbReference type="ChEBI" id="CHEBI:24875"/>
    </ligand>
</feature>
<dbReference type="Pfam" id="PF01327">
    <property type="entry name" value="Pep_deformylase"/>
    <property type="match status" value="1"/>
</dbReference>
<keyword evidence="2" id="KW-0408">Iron</keyword>
<keyword evidence="2" id="KW-0479">Metal-binding</keyword>
<dbReference type="EC" id="3.5.1.88" evidence="2"/>
<dbReference type="RefSeq" id="WP_185692158.1">
    <property type="nucleotide sequence ID" value="NZ_JACHVA010000053.1"/>
</dbReference>
<keyword evidence="2" id="KW-0648">Protein biosynthesis</keyword>
<feature type="binding site" evidence="2">
    <location>
        <position position="155"/>
    </location>
    <ligand>
        <name>Fe cation</name>
        <dbReference type="ChEBI" id="CHEBI:24875"/>
    </ligand>
</feature>
<comment type="cofactor">
    <cofactor evidence="2">
        <name>Fe(2+)</name>
        <dbReference type="ChEBI" id="CHEBI:29033"/>
    </cofactor>
    <text evidence="2">Binds 1 Fe(2+) ion.</text>
</comment>
<dbReference type="PIRSF" id="PIRSF004749">
    <property type="entry name" value="Pep_def"/>
    <property type="match status" value="1"/>
</dbReference>
<dbReference type="HAMAP" id="MF_00163">
    <property type="entry name" value="Pep_deformylase"/>
    <property type="match status" value="1"/>
</dbReference>
<comment type="function">
    <text evidence="2">Removes the formyl group from the N-terminal Met of newly synthesized proteins. Requires at least a dipeptide for an efficient rate of reaction. N-terminal L-methionine is a prerequisite for activity but the enzyme has broad specificity at other positions.</text>
</comment>
<name>A0A7X1E3F8_9BACT</name>